<dbReference type="AlphaFoldDB" id="A0A183GRS1"/>
<dbReference type="Proteomes" id="UP000050761">
    <property type="component" value="Unassembled WGS sequence"/>
</dbReference>
<reference evidence="3" key="2">
    <citation type="submission" date="2019-09" db="UniProtKB">
        <authorList>
            <consortium name="WormBaseParasite"/>
        </authorList>
    </citation>
    <scope>IDENTIFICATION</scope>
</reference>
<gene>
    <name evidence="1" type="ORF">HPBE_LOCUS25389</name>
</gene>
<proteinExistence type="predicted"/>
<reference evidence="1 2" key="1">
    <citation type="submission" date="2018-11" db="EMBL/GenBank/DDBJ databases">
        <authorList>
            <consortium name="Pathogen Informatics"/>
        </authorList>
    </citation>
    <scope>NUCLEOTIDE SEQUENCE [LARGE SCALE GENOMIC DNA]</scope>
</reference>
<dbReference type="OrthoDB" id="5824068at2759"/>
<dbReference type="WBParaSite" id="HPBE_0002539101-mRNA-1">
    <property type="protein sequence ID" value="HPBE_0002539101-mRNA-1"/>
    <property type="gene ID" value="HPBE_0002539101"/>
</dbReference>
<name>A0A183GRS1_HELPZ</name>
<accession>A0A3P8E3K8</accession>
<evidence type="ECO:0000313" key="3">
    <source>
        <dbReference type="WBParaSite" id="HPBE_0002539101-mRNA-1"/>
    </source>
</evidence>
<dbReference type="EMBL" id="UZAH01037825">
    <property type="protein sequence ID" value="VDP50941.1"/>
    <property type="molecule type" value="Genomic_DNA"/>
</dbReference>
<protein>
    <submittedName>
        <fullName evidence="3">Reverse transcriptase domain-containing protein</fullName>
    </submittedName>
</protein>
<organism evidence="2 3">
    <name type="scientific">Heligmosomoides polygyrus</name>
    <name type="common">Parasitic roundworm</name>
    <dbReference type="NCBI Taxonomy" id="6339"/>
    <lineage>
        <taxon>Eukaryota</taxon>
        <taxon>Metazoa</taxon>
        <taxon>Ecdysozoa</taxon>
        <taxon>Nematoda</taxon>
        <taxon>Chromadorea</taxon>
        <taxon>Rhabditida</taxon>
        <taxon>Rhabditina</taxon>
        <taxon>Rhabditomorpha</taxon>
        <taxon>Strongyloidea</taxon>
        <taxon>Heligmosomidae</taxon>
        <taxon>Heligmosomoides</taxon>
    </lineage>
</organism>
<evidence type="ECO:0000313" key="1">
    <source>
        <dbReference type="EMBL" id="VDP50941.1"/>
    </source>
</evidence>
<keyword evidence="2" id="KW-1185">Reference proteome</keyword>
<sequence>MWKAGLQLNLTKSMFMRNGQTSDAPFSLEKVVKRTKNIRLRAHLFDSTVLPAPTSPQRPGPLQSRMHMRSALGSGGSGRTMLGVTRFTQMREGLWSSELRRRLRIRDAVAWVKSSRNRWTGGVMRFADIHWKRAFTNYD</sequence>
<accession>A0A183GRS1</accession>
<evidence type="ECO:0000313" key="2">
    <source>
        <dbReference type="Proteomes" id="UP000050761"/>
    </source>
</evidence>